<feature type="domain" description="Pyridine nucleotide-disulphide oxidoreductase dimerisation" evidence="6">
    <location>
        <begin position="341"/>
        <end position="445"/>
    </location>
</feature>
<dbReference type="PANTHER" id="PTHR43014:SF4">
    <property type="entry name" value="PYRIDINE NUCLEOTIDE-DISULFIDE OXIDOREDUCTASE RCLA-RELATED"/>
    <property type="match status" value="1"/>
</dbReference>
<dbReference type="PIRSF" id="PIRSF000350">
    <property type="entry name" value="Mercury_reductase_MerA"/>
    <property type="match status" value="1"/>
</dbReference>
<gene>
    <name evidence="8" type="ORF">CKO28_23785</name>
</gene>
<dbReference type="RefSeq" id="WP_200343493.1">
    <property type="nucleotide sequence ID" value="NZ_NRRL01000138.1"/>
</dbReference>
<accession>A0ABS1DMS7</accession>
<dbReference type="PRINTS" id="PR00368">
    <property type="entry name" value="FADPNR"/>
</dbReference>
<evidence type="ECO:0000256" key="4">
    <source>
        <dbReference type="ARBA" id="ARBA00022827"/>
    </source>
</evidence>
<evidence type="ECO:0000259" key="7">
    <source>
        <dbReference type="Pfam" id="PF07992"/>
    </source>
</evidence>
<dbReference type="Proteomes" id="UP001296873">
    <property type="component" value="Unassembled WGS sequence"/>
</dbReference>
<proteinExistence type="inferred from homology"/>
<dbReference type="PRINTS" id="PR00411">
    <property type="entry name" value="PNDRDTASEI"/>
</dbReference>
<dbReference type="Gene3D" id="3.30.390.30">
    <property type="match status" value="1"/>
</dbReference>
<organism evidence="8 9">
    <name type="scientific">Rhodovibrio sodomensis</name>
    <dbReference type="NCBI Taxonomy" id="1088"/>
    <lineage>
        <taxon>Bacteria</taxon>
        <taxon>Pseudomonadati</taxon>
        <taxon>Pseudomonadota</taxon>
        <taxon>Alphaproteobacteria</taxon>
        <taxon>Rhodospirillales</taxon>
        <taxon>Rhodovibrionaceae</taxon>
        <taxon>Rhodovibrio</taxon>
    </lineage>
</organism>
<evidence type="ECO:0000256" key="3">
    <source>
        <dbReference type="ARBA" id="ARBA00022630"/>
    </source>
</evidence>
<evidence type="ECO:0000256" key="2">
    <source>
        <dbReference type="ARBA" id="ARBA00007532"/>
    </source>
</evidence>
<feature type="region of interest" description="Disordered" evidence="5">
    <location>
        <begin position="455"/>
        <end position="476"/>
    </location>
</feature>
<comment type="cofactor">
    <cofactor evidence="1">
        <name>FAD</name>
        <dbReference type="ChEBI" id="CHEBI:57692"/>
    </cofactor>
</comment>
<feature type="domain" description="FAD/NAD(P)-binding" evidence="7">
    <location>
        <begin position="6"/>
        <end position="319"/>
    </location>
</feature>
<dbReference type="Pfam" id="PF02852">
    <property type="entry name" value="Pyr_redox_dim"/>
    <property type="match status" value="1"/>
</dbReference>
<dbReference type="Gene3D" id="3.50.50.60">
    <property type="entry name" value="FAD/NAD(P)-binding domain"/>
    <property type="match status" value="2"/>
</dbReference>
<evidence type="ECO:0000256" key="1">
    <source>
        <dbReference type="ARBA" id="ARBA00001974"/>
    </source>
</evidence>
<evidence type="ECO:0000256" key="5">
    <source>
        <dbReference type="SAM" id="MobiDB-lite"/>
    </source>
</evidence>
<dbReference type="SUPFAM" id="SSF51905">
    <property type="entry name" value="FAD/NAD(P)-binding domain"/>
    <property type="match status" value="1"/>
</dbReference>
<dbReference type="PANTHER" id="PTHR43014">
    <property type="entry name" value="MERCURIC REDUCTASE"/>
    <property type="match status" value="1"/>
</dbReference>
<evidence type="ECO:0000259" key="6">
    <source>
        <dbReference type="Pfam" id="PF02852"/>
    </source>
</evidence>
<dbReference type="EMBL" id="NRRL01000138">
    <property type="protein sequence ID" value="MBK1671033.1"/>
    <property type="molecule type" value="Genomic_DNA"/>
</dbReference>
<sequence length="476" mass="51440">MEREVDVAIIGAGTAGLFALRQVKRVTDSYVVIDAGQLGTTCARVGCMPSKVMIQAAEDYHQRYALADEGIGGGAQLALHSPRALDYVRQMRDSFVKHVMGGPVSKLGDKLIRSHARFRAPGVIELDVGAMRAKRVIVATGSRPVVPQAWQAFGDRVITTDQLFEQPSLPNSMAVLGLGVIGLELGQALARLGVEVTGVEMQERVGGLGDATVNQAAVEAMREEFPIWLGEKAQLAEGADGRIQVSAGEKTVDVEQVLVAAGRQPNVDGLGLDTLGLELDARGVPTYDSQTMKVPGTPIYIAGDANAELPLQHEARDEGQIAGYNAARGTEQRFRRRVPLSIVFSQPNVVTVGESWDKLAKEDVVVGTCWFDGDQRSRIKHANRGVARIYADRRDGRLRGASMAAPDGEHLGHLFALAVQQDLTVLDLLRMPFYHPTIEERVQDALREIAGQVEEQPAQPADLEFLNADAHPQAAE</sequence>
<dbReference type="SUPFAM" id="SSF55424">
    <property type="entry name" value="FAD/NAD-linked reductases, dimerisation (C-terminal) domain"/>
    <property type="match status" value="1"/>
</dbReference>
<reference evidence="8 9" key="1">
    <citation type="journal article" date="2020" name="Microorganisms">
        <title>Osmotic Adaptation and Compatible Solute Biosynthesis of Phototrophic Bacteria as Revealed from Genome Analyses.</title>
        <authorList>
            <person name="Imhoff J.F."/>
            <person name="Rahn T."/>
            <person name="Kunzel S."/>
            <person name="Keller A."/>
            <person name="Neulinger S.C."/>
        </authorList>
    </citation>
    <scope>NUCLEOTIDE SEQUENCE [LARGE SCALE GENOMIC DNA]</scope>
    <source>
        <strain evidence="8 9">DSM 9895</strain>
    </source>
</reference>
<dbReference type="Pfam" id="PF07992">
    <property type="entry name" value="Pyr_redox_2"/>
    <property type="match status" value="1"/>
</dbReference>
<keyword evidence="3" id="KW-0285">Flavoprotein</keyword>
<evidence type="ECO:0000313" key="8">
    <source>
        <dbReference type="EMBL" id="MBK1671033.1"/>
    </source>
</evidence>
<dbReference type="InterPro" id="IPR023753">
    <property type="entry name" value="FAD/NAD-binding_dom"/>
</dbReference>
<keyword evidence="4" id="KW-0274">FAD</keyword>
<dbReference type="InterPro" id="IPR036188">
    <property type="entry name" value="FAD/NAD-bd_sf"/>
</dbReference>
<name>A0ABS1DMS7_9PROT</name>
<evidence type="ECO:0000313" key="9">
    <source>
        <dbReference type="Proteomes" id="UP001296873"/>
    </source>
</evidence>
<comment type="caution">
    <text evidence="8">The sequence shown here is derived from an EMBL/GenBank/DDBJ whole genome shotgun (WGS) entry which is preliminary data.</text>
</comment>
<keyword evidence="9" id="KW-1185">Reference proteome</keyword>
<dbReference type="NCBIfam" id="NF004939">
    <property type="entry name" value="PRK06292.1-1"/>
    <property type="match status" value="1"/>
</dbReference>
<dbReference type="InterPro" id="IPR004099">
    <property type="entry name" value="Pyr_nucl-diS_OxRdtase_dimer"/>
</dbReference>
<dbReference type="InterPro" id="IPR001100">
    <property type="entry name" value="Pyr_nuc-diS_OxRdtase"/>
</dbReference>
<dbReference type="InterPro" id="IPR016156">
    <property type="entry name" value="FAD/NAD-linked_Rdtase_dimer_sf"/>
</dbReference>
<comment type="similarity">
    <text evidence="2">Belongs to the class-I pyridine nucleotide-disulfide oxidoreductase family.</text>
</comment>
<protein>
    <submittedName>
        <fullName evidence="8">Dihydrolipoyl dehydrogenase</fullName>
    </submittedName>
</protein>